<protein>
    <submittedName>
        <fullName evidence="1">Uncharacterized protein</fullName>
    </submittedName>
</protein>
<dbReference type="AlphaFoldDB" id="A0A1E1MDD0"/>
<sequence length="129" mass="14683">MSTHLQGHFFSAQGGDDPPLFGPVNLYVKHGKYRFSREDGMLIETAVDAWERQSIFRKSVSQNVWLYRKCSKIGSSCELLKYPIILRLLASGKSTEDSYQIVIAVFDIQANPANSKPLCIFTMKHDRKL</sequence>
<organism evidence="1 2">
    <name type="scientific">Rhynchosporium secalis</name>
    <name type="common">Barley scald fungus</name>
    <dbReference type="NCBI Taxonomy" id="38038"/>
    <lineage>
        <taxon>Eukaryota</taxon>
        <taxon>Fungi</taxon>
        <taxon>Dikarya</taxon>
        <taxon>Ascomycota</taxon>
        <taxon>Pezizomycotina</taxon>
        <taxon>Leotiomycetes</taxon>
        <taxon>Helotiales</taxon>
        <taxon>Ploettnerulaceae</taxon>
        <taxon>Rhynchosporium</taxon>
    </lineage>
</organism>
<gene>
    <name evidence="1" type="ORF">RSE6_07631</name>
</gene>
<keyword evidence="2" id="KW-1185">Reference proteome</keyword>
<evidence type="ECO:0000313" key="1">
    <source>
        <dbReference type="EMBL" id="CZT47102.1"/>
    </source>
</evidence>
<dbReference type="Proteomes" id="UP000177625">
    <property type="component" value="Unassembled WGS sequence"/>
</dbReference>
<dbReference type="EMBL" id="FJVC01000275">
    <property type="protein sequence ID" value="CZT47102.1"/>
    <property type="molecule type" value="Genomic_DNA"/>
</dbReference>
<accession>A0A1E1MDD0</accession>
<proteinExistence type="predicted"/>
<reference evidence="2" key="1">
    <citation type="submission" date="2016-03" db="EMBL/GenBank/DDBJ databases">
        <authorList>
            <person name="Guldener U."/>
        </authorList>
    </citation>
    <scope>NUCLEOTIDE SEQUENCE [LARGE SCALE GENOMIC DNA]</scope>
</reference>
<name>A0A1E1MDD0_RHYSE</name>
<evidence type="ECO:0000313" key="2">
    <source>
        <dbReference type="Proteomes" id="UP000177625"/>
    </source>
</evidence>